<dbReference type="SUPFAM" id="SSF53098">
    <property type="entry name" value="Ribonuclease H-like"/>
    <property type="match status" value="1"/>
</dbReference>
<dbReference type="SMART" id="SM00479">
    <property type="entry name" value="EXOIII"/>
    <property type="match status" value="1"/>
</dbReference>
<dbReference type="EMBL" id="HBNR01025053">
    <property type="protein sequence ID" value="CAE4577229.1"/>
    <property type="molecule type" value="Transcribed_RNA"/>
</dbReference>
<dbReference type="AlphaFoldDB" id="A0A6T0YB32"/>
<dbReference type="InterPro" id="IPR000504">
    <property type="entry name" value="RRM_dom"/>
</dbReference>
<evidence type="ECO:0000256" key="7">
    <source>
        <dbReference type="SAM" id="MobiDB-lite"/>
    </source>
</evidence>
<dbReference type="EMBL" id="HBNR01025054">
    <property type="protein sequence ID" value="CAE4577230.1"/>
    <property type="molecule type" value="Transcribed_RNA"/>
</dbReference>
<dbReference type="InterPro" id="IPR036397">
    <property type="entry name" value="RNaseH_sf"/>
</dbReference>
<dbReference type="InterPro" id="IPR012677">
    <property type="entry name" value="Nucleotide-bd_a/b_plait_sf"/>
</dbReference>
<evidence type="ECO:0000313" key="13">
    <source>
        <dbReference type="EMBL" id="CAE4577231.1"/>
    </source>
</evidence>
<evidence type="ECO:0000256" key="1">
    <source>
        <dbReference type="ARBA" id="ARBA00004123"/>
    </source>
</evidence>
<dbReference type="GO" id="GO:0004527">
    <property type="term" value="F:exonuclease activity"/>
    <property type="evidence" value="ECO:0007669"/>
    <property type="project" value="InterPro"/>
</dbReference>
<evidence type="ECO:0000256" key="2">
    <source>
        <dbReference type="ARBA" id="ARBA00006357"/>
    </source>
</evidence>
<dbReference type="EMBL" id="HBNR01025051">
    <property type="protein sequence ID" value="CAE4577227.1"/>
    <property type="molecule type" value="Transcribed_RNA"/>
</dbReference>
<feature type="domain" description="RRM" evidence="8">
    <location>
        <begin position="734"/>
        <end position="810"/>
    </location>
</feature>
<comment type="subcellular location">
    <subcellularLocation>
        <location evidence="1">Nucleus</location>
    </subcellularLocation>
</comment>
<dbReference type="Gene3D" id="3.30.420.10">
    <property type="entry name" value="Ribonuclease H-like superfamily/Ribonuclease H"/>
    <property type="match status" value="1"/>
</dbReference>
<dbReference type="EMBL" id="HBNR01025056">
    <property type="protein sequence ID" value="CAE4577232.1"/>
    <property type="molecule type" value="Transcribed_RNA"/>
</dbReference>
<organism evidence="16">
    <name type="scientific">Alexandrium monilatum</name>
    <dbReference type="NCBI Taxonomy" id="311494"/>
    <lineage>
        <taxon>Eukaryota</taxon>
        <taxon>Sar</taxon>
        <taxon>Alveolata</taxon>
        <taxon>Dinophyceae</taxon>
        <taxon>Gonyaulacales</taxon>
        <taxon>Pyrocystaceae</taxon>
        <taxon>Alexandrium</taxon>
    </lineage>
</organism>
<evidence type="ECO:0000313" key="11">
    <source>
        <dbReference type="EMBL" id="CAE4577229.1"/>
    </source>
</evidence>
<gene>
    <name evidence="9" type="ORF">AMON00008_LOCUS16847</name>
    <name evidence="10" type="ORF">AMON00008_LOCUS16848</name>
    <name evidence="11" type="ORF">AMON00008_LOCUS16849</name>
    <name evidence="12" type="ORF">AMON00008_LOCUS16850</name>
    <name evidence="13" type="ORF">AMON00008_LOCUS16851</name>
    <name evidence="14" type="ORF">AMON00008_LOCUS16852</name>
    <name evidence="15" type="ORF">AMON00008_LOCUS16853</name>
    <name evidence="16" type="ORF">AMON00008_LOCUS16854</name>
</gene>
<reference evidence="16" key="1">
    <citation type="submission" date="2021-01" db="EMBL/GenBank/DDBJ databases">
        <authorList>
            <person name="Corre E."/>
            <person name="Pelletier E."/>
            <person name="Niang G."/>
            <person name="Scheremetjew M."/>
            <person name="Finn R."/>
            <person name="Kale V."/>
            <person name="Holt S."/>
            <person name="Cochrane G."/>
            <person name="Meng A."/>
            <person name="Brown T."/>
            <person name="Cohen L."/>
        </authorList>
    </citation>
    <scope>NUCLEOTIDE SEQUENCE</scope>
    <source>
        <strain evidence="16">CCMP3105</strain>
    </source>
</reference>
<keyword evidence="6" id="KW-0694">RNA-binding</keyword>
<feature type="compositionally biased region" description="Basic and acidic residues" evidence="7">
    <location>
        <begin position="322"/>
        <end position="353"/>
    </location>
</feature>
<dbReference type="InterPro" id="IPR013520">
    <property type="entry name" value="Ribonucl_H"/>
</dbReference>
<comment type="similarity">
    <text evidence="2">Belongs to the REXO1/REXO3 family.</text>
</comment>
<dbReference type="SUPFAM" id="SSF54928">
    <property type="entry name" value="RNA-binding domain, RBD"/>
    <property type="match status" value="1"/>
</dbReference>
<dbReference type="GO" id="GO:0005634">
    <property type="term" value="C:nucleus"/>
    <property type="evidence" value="ECO:0007669"/>
    <property type="project" value="UniProtKB-SubCell"/>
</dbReference>
<evidence type="ECO:0000313" key="9">
    <source>
        <dbReference type="EMBL" id="CAE4577227.1"/>
    </source>
</evidence>
<keyword evidence="4" id="KW-0378">Hydrolase</keyword>
<feature type="compositionally biased region" description="Acidic residues" evidence="7">
    <location>
        <begin position="164"/>
        <end position="180"/>
    </location>
</feature>
<sequence>MPVAPPPRLSNAGKAKLRRFVTEATNLEDLAEIEAALDQGVLGARLAARLQLGTLDFETPTVRAAAPLAHQTEQGLLPQTGAALLQTLRPAASVPPLGALGLTDSGLAKVRRAIELATDMAVLAILDRALNQGDLPRLRQMLDLQPEDLKGDDDGDAAPTTPTEELEGGIEEEEDEDEYDPFATEPVAAVKSEEVERLEVKAEGEEEQTREEGAQGSVVVEEATADTGQAAEDQEGAVEKGKGGGRGAEEQGVKERRVAEERAAVEEKPMEESRGVEKQKPPQLEPPLEEKEPIEAEKPMEAEKPVEEKTVEEEKPAEEDNSSEKDQPVGEQTCGKERKRRDAEEEVEGEAHQRGQGAVKAEQEDADEEDAAKHAQASVSVPASGPLAALQSAYADSDGEDQEGDEALRVAAELERPKKRQRNSGGALEGTGQQRMLPWPIGWAWLMSRTQRHPDFRAPAVSAGTCWAQRQPERPAPMATPDSPQAVALATSRVYVGDPTRGYDAHHVARVAAVNSRGEVMLDTLVRPRLPVLDCRTHITAIARDALGSVSLVEFDAMRQKLLALLTPETLLIGYRLTSDLEALQLWHGALVDVSLLFSVDSRKQHQYHPLRYIAKRVLGEEIDERSPLDAVESACLALRLARHEAALPAPSPAFGPSEDSGLELHVRHIPSTWGSKAPQRLAAHCPGAAQDVEVRWLLSELDPSEWRGEATLVFPNTAARDGCFESLRGLTDVHVQWDDLPSAPPLGSFITEQALVKAFSSFGVVVAARIPRKPTTREPQHFAFVSFLEREDAQRASRGPRVEVQITPTWLLPLRPRLARFGNADDKRIAVRVQESQTAEWGGLDWIHVCRR</sequence>
<feature type="compositionally biased region" description="Basic and acidic residues" evidence="7">
    <location>
        <begin position="237"/>
        <end position="280"/>
    </location>
</feature>
<keyword evidence="3" id="KW-0540">Nuclease</keyword>
<evidence type="ECO:0000259" key="8">
    <source>
        <dbReference type="PROSITE" id="PS50102"/>
    </source>
</evidence>
<evidence type="ECO:0000256" key="4">
    <source>
        <dbReference type="ARBA" id="ARBA00022801"/>
    </source>
</evidence>
<evidence type="ECO:0000313" key="12">
    <source>
        <dbReference type="EMBL" id="CAE4577230.1"/>
    </source>
</evidence>
<evidence type="ECO:0000256" key="3">
    <source>
        <dbReference type="ARBA" id="ARBA00022722"/>
    </source>
</evidence>
<keyword evidence="5" id="KW-0539">Nucleus</keyword>
<evidence type="ECO:0000313" key="15">
    <source>
        <dbReference type="EMBL" id="CAE4577233.1"/>
    </source>
</evidence>
<dbReference type="EMBL" id="HBNR01025058">
    <property type="protein sequence ID" value="CAE4577234.1"/>
    <property type="molecule type" value="Transcribed_RNA"/>
</dbReference>
<feature type="compositionally biased region" description="Basic and acidic residues" evidence="7">
    <location>
        <begin position="288"/>
        <end position="314"/>
    </location>
</feature>
<accession>A0A6T0YB32</accession>
<dbReference type="EMBL" id="HBNR01025052">
    <property type="protein sequence ID" value="CAE4577228.1"/>
    <property type="molecule type" value="Transcribed_RNA"/>
</dbReference>
<proteinExistence type="inferred from homology"/>
<dbReference type="PROSITE" id="PS50102">
    <property type="entry name" value="RRM"/>
    <property type="match status" value="1"/>
</dbReference>
<dbReference type="Gene3D" id="3.30.70.330">
    <property type="match status" value="1"/>
</dbReference>
<dbReference type="InterPro" id="IPR035979">
    <property type="entry name" value="RBD_domain_sf"/>
</dbReference>
<evidence type="ECO:0000313" key="16">
    <source>
        <dbReference type="EMBL" id="CAE4577234.1"/>
    </source>
</evidence>
<dbReference type="CDD" id="cd00590">
    <property type="entry name" value="RRM_SF"/>
    <property type="match status" value="1"/>
</dbReference>
<dbReference type="GO" id="GO:0003723">
    <property type="term" value="F:RNA binding"/>
    <property type="evidence" value="ECO:0007669"/>
    <property type="project" value="UniProtKB-UniRule"/>
</dbReference>
<dbReference type="EMBL" id="HBNR01025055">
    <property type="protein sequence ID" value="CAE4577231.1"/>
    <property type="molecule type" value="Transcribed_RNA"/>
</dbReference>
<evidence type="ECO:0000313" key="14">
    <source>
        <dbReference type="EMBL" id="CAE4577232.1"/>
    </source>
</evidence>
<dbReference type="InterPro" id="IPR047021">
    <property type="entry name" value="REXO1/3/4-like"/>
</dbReference>
<dbReference type="PANTHER" id="PTHR12801:SF115">
    <property type="entry name" value="FI18136P1-RELATED"/>
    <property type="match status" value="1"/>
</dbReference>
<evidence type="ECO:0000313" key="10">
    <source>
        <dbReference type="EMBL" id="CAE4577228.1"/>
    </source>
</evidence>
<protein>
    <recommendedName>
        <fullName evidence="8">RRM domain-containing protein</fullName>
    </recommendedName>
</protein>
<dbReference type="Pfam" id="PF00076">
    <property type="entry name" value="RRM_1"/>
    <property type="match status" value="1"/>
</dbReference>
<dbReference type="EMBL" id="HBNR01025057">
    <property type="protein sequence ID" value="CAE4577233.1"/>
    <property type="molecule type" value="Transcribed_RNA"/>
</dbReference>
<evidence type="ECO:0000256" key="6">
    <source>
        <dbReference type="PROSITE-ProRule" id="PRU00176"/>
    </source>
</evidence>
<dbReference type="InterPro" id="IPR012337">
    <property type="entry name" value="RNaseH-like_sf"/>
</dbReference>
<dbReference type="PANTHER" id="PTHR12801">
    <property type="entry name" value="RNA EXONUCLEASE REXO1 / RECO3 FAMILY MEMBER-RELATED"/>
    <property type="match status" value="1"/>
</dbReference>
<feature type="compositionally biased region" description="Basic and acidic residues" evidence="7">
    <location>
        <begin position="191"/>
        <end position="203"/>
    </location>
</feature>
<feature type="region of interest" description="Disordered" evidence="7">
    <location>
        <begin position="412"/>
        <end position="433"/>
    </location>
</feature>
<feature type="region of interest" description="Disordered" evidence="7">
    <location>
        <begin position="146"/>
        <end position="384"/>
    </location>
</feature>
<name>A0A6T0YB32_9DINO</name>
<evidence type="ECO:0000256" key="5">
    <source>
        <dbReference type="ARBA" id="ARBA00023242"/>
    </source>
</evidence>